<dbReference type="Pfam" id="PF19953">
    <property type="entry name" value="EACC1"/>
    <property type="match status" value="1"/>
</dbReference>
<keyword evidence="1" id="KW-0812">Transmembrane</keyword>
<reference evidence="2 3" key="1">
    <citation type="submission" date="2019-06" db="EMBL/GenBank/DDBJ databases">
        <title>Sequencing the genomes of 1000 actinobacteria strains.</title>
        <authorList>
            <person name="Klenk H.-P."/>
        </authorList>
    </citation>
    <scope>NUCLEOTIDE SEQUENCE [LARGE SCALE GENOMIC DNA]</scope>
    <source>
        <strain evidence="2 3">DSM 45885</strain>
    </source>
</reference>
<protein>
    <submittedName>
        <fullName evidence="2">Uncharacterized protein</fullName>
    </submittedName>
</protein>
<organism evidence="2 3">
    <name type="scientific">Micromonospora taraxaci</name>
    <dbReference type="NCBI Taxonomy" id="1316803"/>
    <lineage>
        <taxon>Bacteria</taxon>
        <taxon>Bacillati</taxon>
        <taxon>Actinomycetota</taxon>
        <taxon>Actinomycetes</taxon>
        <taxon>Micromonosporales</taxon>
        <taxon>Micromonosporaceae</taxon>
        <taxon>Micromonospora</taxon>
    </lineage>
</organism>
<keyword evidence="1" id="KW-0472">Membrane</keyword>
<keyword evidence="1" id="KW-1133">Transmembrane helix</keyword>
<accession>A0A561W0U7</accession>
<dbReference type="RefSeq" id="WP_145780478.1">
    <property type="nucleotide sequence ID" value="NZ_VIWZ01000001.1"/>
</dbReference>
<dbReference type="EMBL" id="VIWZ01000001">
    <property type="protein sequence ID" value="TWG17468.1"/>
    <property type="molecule type" value="Genomic_DNA"/>
</dbReference>
<name>A0A561W0U7_9ACTN</name>
<dbReference type="Proteomes" id="UP000317685">
    <property type="component" value="Unassembled WGS sequence"/>
</dbReference>
<dbReference type="InterPro" id="IPR045428">
    <property type="entry name" value="EACC1"/>
</dbReference>
<evidence type="ECO:0000313" key="3">
    <source>
        <dbReference type="Proteomes" id="UP000317685"/>
    </source>
</evidence>
<evidence type="ECO:0000313" key="2">
    <source>
        <dbReference type="EMBL" id="TWG17468.1"/>
    </source>
</evidence>
<dbReference type="GeneID" id="300128377"/>
<proteinExistence type="predicted"/>
<dbReference type="AlphaFoldDB" id="A0A561W0U7"/>
<comment type="caution">
    <text evidence="2">The sequence shown here is derived from an EMBL/GenBank/DDBJ whole genome shotgun (WGS) entry which is preliminary data.</text>
</comment>
<dbReference type="OrthoDB" id="3400184at2"/>
<sequence length="138" mass="14557">MPASQETITLSVYPDLPSADARRSLASWLRAEDRLRGQVNAAPAADVTPPSDEMSGGATDVLLVAVGSGGAVMVLVQAIAGWLTHRREDVTVKLTLPGGSSAELDVRRARDMDQVTALIEAAVRALAEHEPSAETNDR</sequence>
<evidence type="ECO:0000256" key="1">
    <source>
        <dbReference type="SAM" id="Phobius"/>
    </source>
</evidence>
<feature type="transmembrane region" description="Helical" evidence="1">
    <location>
        <begin position="61"/>
        <end position="83"/>
    </location>
</feature>
<keyword evidence="3" id="KW-1185">Reference proteome</keyword>
<gene>
    <name evidence="2" type="ORF">FHU34_112810</name>
</gene>